<keyword evidence="3" id="KW-0804">Transcription</keyword>
<keyword evidence="6" id="KW-1185">Reference proteome</keyword>
<dbReference type="AlphaFoldDB" id="A0A4U1CP36"/>
<dbReference type="SUPFAM" id="SSF54909">
    <property type="entry name" value="Dimeric alpha+beta barrel"/>
    <property type="match status" value="1"/>
</dbReference>
<dbReference type="InterPro" id="IPR019887">
    <property type="entry name" value="Tscrpt_reg_AsnC/Lrp_C"/>
</dbReference>
<dbReference type="Gene3D" id="1.10.10.10">
    <property type="entry name" value="Winged helix-like DNA-binding domain superfamily/Winged helix DNA-binding domain"/>
    <property type="match status" value="1"/>
</dbReference>
<dbReference type="Pfam" id="PF13412">
    <property type="entry name" value="HTH_24"/>
    <property type="match status" value="1"/>
</dbReference>
<comment type="caution">
    <text evidence="5">The sequence shown here is derived from an EMBL/GenBank/DDBJ whole genome shotgun (WGS) entry which is preliminary data.</text>
</comment>
<evidence type="ECO:0000313" key="6">
    <source>
        <dbReference type="Proteomes" id="UP000307244"/>
    </source>
</evidence>
<evidence type="ECO:0000259" key="4">
    <source>
        <dbReference type="PROSITE" id="PS50956"/>
    </source>
</evidence>
<evidence type="ECO:0000256" key="2">
    <source>
        <dbReference type="ARBA" id="ARBA00023125"/>
    </source>
</evidence>
<gene>
    <name evidence="5" type="ORF">FA047_08135</name>
</gene>
<dbReference type="InterPro" id="IPR036388">
    <property type="entry name" value="WH-like_DNA-bd_sf"/>
</dbReference>
<protein>
    <submittedName>
        <fullName evidence="5">Lrp/AsnC family transcriptional regulator</fullName>
    </submittedName>
</protein>
<dbReference type="EMBL" id="SWBQ01000002">
    <property type="protein sequence ID" value="TKC07215.1"/>
    <property type="molecule type" value="Genomic_DNA"/>
</dbReference>
<dbReference type="PANTHER" id="PTHR30154">
    <property type="entry name" value="LEUCINE-RESPONSIVE REGULATORY PROTEIN"/>
    <property type="match status" value="1"/>
</dbReference>
<dbReference type="InterPro" id="IPR019888">
    <property type="entry name" value="Tscrpt_reg_AsnC-like"/>
</dbReference>
<dbReference type="InterPro" id="IPR036390">
    <property type="entry name" value="WH_DNA-bd_sf"/>
</dbReference>
<dbReference type="InterPro" id="IPR011008">
    <property type="entry name" value="Dimeric_a/b-barrel"/>
</dbReference>
<evidence type="ECO:0000313" key="5">
    <source>
        <dbReference type="EMBL" id="TKC07215.1"/>
    </source>
</evidence>
<evidence type="ECO:0000256" key="1">
    <source>
        <dbReference type="ARBA" id="ARBA00023015"/>
    </source>
</evidence>
<dbReference type="PROSITE" id="PS50956">
    <property type="entry name" value="HTH_ASNC_2"/>
    <property type="match status" value="1"/>
</dbReference>
<reference evidence="5 6" key="1">
    <citation type="submission" date="2019-04" db="EMBL/GenBank/DDBJ databases">
        <title>Pedobacter sp. RP-3-15 sp. nov., isolated from Arctic soil.</title>
        <authorList>
            <person name="Dahal R.H."/>
            <person name="Kim D.-U."/>
        </authorList>
    </citation>
    <scope>NUCLEOTIDE SEQUENCE [LARGE SCALE GENOMIC DNA]</scope>
    <source>
        <strain evidence="5 6">RP-3-15</strain>
    </source>
</reference>
<dbReference type="Proteomes" id="UP000307244">
    <property type="component" value="Unassembled WGS sequence"/>
</dbReference>
<dbReference type="GO" id="GO:0043200">
    <property type="term" value="P:response to amino acid"/>
    <property type="evidence" value="ECO:0007669"/>
    <property type="project" value="TreeGrafter"/>
</dbReference>
<dbReference type="Gene3D" id="3.30.70.920">
    <property type="match status" value="1"/>
</dbReference>
<feature type="domain" description="HTH asnC-type" evidence="4">
    <location>
        <begin position="5"/>
        <end position="66"/>
    </location>
</feature>
<dbReference type="PRINTS" id="PR00033">
    <property type="entry name" value="HTHASNC"/>
</dbReference>
<accession>A0A4U1CP36</accession>
<keyword evidence="2" id="KW-0238">DNA-binding</keyword>
<dbReference type="InterPro" id="IPR000485">
    <property type="entry name" value="AsnC-type_HTH_dom"/>
</dbReference>
<dbReference type="GO" id="GO:0043565">
    <property type="term" value="F:sequence-specific DNA binding"/>
    <property type="evidence" value="ECO:0007669"/>
    <property type="project" value="InterPro"/>
</dbReference>
<organism evidence="5 6">
    <name type="scientific">Pedobacter frigoris</name>
    <dbReference type="NCBI Taxonomy" id="2571272"/>
    <lineage>
        <taxon>Bacteria</taxon>
        <taxon>Pseudomonadati</taxon>
        <taxon>Bacteroidota</taxon>
        <taxon>Sphingobacteriia</taxon>
        <taxon>Sphingobacteriales</taxon>
        <taxon>Sphingobacteriaceae</taxon>
        <taxon>Pedobacter</taxon>
    </lineage>
</organism>
<proteinExistence type="predicted"/>
<sequence>MIKEIDEIDLNILTHMQADAKIKMKDLSKKVHLSISAVSKRISRLEELNVIKHYAAILNNELLGLGFTSNVCVRLVSNTSAHVAKFKEEIREFSEIVSCYVVNGKYDFILKVRVKNSTEYNLFYNNCLGTIAGIANLCSFVIVEEVKSDIG</sequence>
<evidence type="ECO:0000256" key="3">
    <source>
        <dbReference type="ARBA" id="ARBA00023163"/>
    </source>
</evidence>
<dbReference type="SMART" id="SM00344">
    <property type="entry name" value="HTH_ASNC"/>
    <property type="match status" value="1"/>
</dbReference>
<keyword evidence="1" id="KW-0805">Transcription regulation</keyword>
<dbReference type="OrthoDB" id="9800326at2"/>
<dbReference type="RefSeq" id="WP_136835482.1">
    <property type="nucleotide sequence ID" value="NZ_SWBQ01000002.1"/>
</dbReference>
<name>A0A4U1CP36_9SPHI</name>
<dbReference type="SUPFAM" id="SSF46785">
    <property type="entry name" value="Winged helix' DNA-binding domain"/>
    <property type="match status" value="1"/>
</dbReference>
<dbReference type="Pfam" id="PF01037">
    <property type="entry name" value="AsnC_trans_reg"/>
    <property type="match status" value="1"/>
</dbReference>
<dbReference type="PANTHER" id="PTHR30154:SF34">
    <property type="entry name" value="TRANSCRIPTIONAL REGULATOR AZLB"/>
    <property type="match status" value="1"/>
</dbReference>
<dbReference type="GO" id="GO:0005829">
    <property type="term" value="C:cytosol"/>
    <property type="evidence" value="ECO:0007669"/>
    <property type="project" value="TreeGrafter"/>
</dbReference>